<keyword evidence="1" id="KW-1133">Transmembrane helix</keyword>
<comment type="caution">
    <text evidence="3">The sequence shown here is derived from an EMBL/GenBank/DDBJ whole genome shotgun (WGS) entry which is preliminary data.</text>
</comment>
<sequence>MGNETEPATVGAGVKVPTTAAGTDRAFALLILGMRLGTVVQMAPSLPQGLSESPTRLGYLLVWLLAAGTATVVSVVVWRSGRPLSPRWYLVDAAICSLVVLLGLVVVPEQVRLGTWVGYQPAYALSVVCSGVAVRSNRAWLAALVAVVAADVAYLLPTLSTDTAATLLGNVLTLVVLAGVGRWVALYIRRIAEDGDRARAQALDLGRREEERRAQLAIHNGAAVIRMLGDPALDDRARFMLQEEAQREARRMRSYLRGRDHTDPFLSASGAAPAGPVSLPHAVGRVCDRFGDLPLHATLDLADTVVLDDTAAEALDHALASVLLNVRDHSRAETVVIHADAEEPGGDGAWVLTVHDDGVGFTPDPEQLGVGLREVVINQLRPHGMEVEVSSTPGLGTTVTISGRVVT</sequence>
<dbReference type="eggNOG" id="COG4585">
    <property type="taxonomic scope" value="Bacteria"/>
</dbReference>
<dbReference type="Gene3D" id="3.30.565.10">
    <property type="entry name" value="Histidine kinase-like ATPase, C-terminal domain"/>
    <property type="match status" value="1"/>
</dbReference>
<dbReference type="OrthoDB" id="3473644at2"/>
<feature type="transmembrane region" description="Helical" evidence="1">
    <location>
        <begin position="89"/>
        <end position="107"/>
    </location>
</feature>
<protein>
    <recommendedName>
        <fullName evidence="2">Histidine kinase/HSP90-like ATPase domain-containing protein</fullName>
    </recommendedName>
</protein>
<dbReference type="InterPro" id="IPR003594">
    <property type="entry name" value="HATPase_dom"/>
</dbReference>
<dbReference type="Pfam" id="PF02518">
    <property type="entry name" value="HATPase_c"/>
    <property type="match status" value="1"/>
</dbReference>
<feature type="domain" description="Histidine kinase/HSP90-like ATPase" evidence="2">
    <location>
        <begin position="312"/>
        <end position="401"/>
    </location>
</feature>
<keyword evidence="1" id="KW-0472">Membrane</keyword>
<keyword evidence="1" id="KW-0812">Transmembrane</keyword>
<feature type="transmembrane region" description="Helical" evidence="1">
    <location>
        <begin position="139"/>
        <end position="156"/>
    </location>
</feature>
<evidence type="ECO:0000259" key="2">
    <source>
        <dbReference type="Pfam" id="PF02518"/>
    </source>
</evidence>
<dbReference type="RefSeq" id="WP_052112837.1">
    <property type="nucleotide sequence ID" value="NZ_AVPL01000023.1"/>
</dbReference>
<feature type="transmembrane region" description="Helical" evidence="1">
    <location>
        <begin position="168"/>
        <end position="188"/>
    </location>
</feature>
<dbReference type="AlphaFoldDB" id="A0A0A0K029"/>
<proteinExistence type="predicted"/>
<name>A0A0A0K029_9MICO</name>
<reference evidence="3 4" key="1">
    <citation type="submission" date="2013-08" db="EMBL/GenBank/DDBJ databases">
        <title>The genome sequence of Knoellia aerolata.</title>
        <authorList>
            <person name="Zhu W."/>
            <person name="Wang G."/>
        </authorList>
    </citation>
    <scope>NUCLEOTIDE SEQUENCE [LARGE SCALE GENOMIC DNA]</scope>
    <source>
        <strain evidence="3 4">DSM 18566</strain>
    </source>
</reference>
<keyword evidence="4" id="KW-1185">Reference proteome</keyword>
<dbReference type="Proteomes" id="UP000030013">
    <property type="component" value="Unassembled WGS sequence"/>
</dbReference>
<dbReference type="InterPro" id="IPR036890">
    <property type="entry name" value="HATPase_C_sf"/>
</dbReference>
<feature type="transmembrane region" description="Helical" evidence="1">
    <location>
        <begin position="57"/>
        <end position="77"/>
    </location>
</feature>
<dbReference type="EMBL" id="AVPL01000023">
    <property type="protein sequence ID" value="KGN41136.1"/>
    <property type="molecule type" value="Genomic_DNA"/>
</dbReference>
<organism evidence="3 4">
    <name type="scientific">Knoellia aerolata DSM 18566</name>
    <dbReference type="NCBI Taxonomy" id="1385519"/>
    <lineage>
        <taxon>Bacteria</taxon>
        <taxon>Bacillati</taxon>
        <taxon>Actinomycetota</taxon>
        <taxon>Actinomycetes</taxon>
        <taxon>Micrococcales</taxon>
        <taxon>Intrasporangiaceae</taxon>
        <taxon>Knoellia</taxon>
    </lineage>
</organism>
<evidence type="ECO:0000313" key="3">
    <source>
        <dbReference type="EMBL" id="KGN41136.1"/>
    </source>
</evidence>
<evidence type="ECO:0000313" key="4">
    <source>
        <dbReference type="Proteomes" id="UP000030013"/>
    </source>
</evidence>
<accession>A0A0A0K029</accession>
<evidence type="ECO:0000256" key="1">
    <source>
        <dbReference type="SAM" id="Phobius"/>
    </source>
</evidence>
<feature type="transmembrane region" description="Helical" evidence="1">
    <location>
        <begin position="113"/>
        <end position="134"/>
    </location>
</feature>
<dbReference type="SUPFAM" id="SSF55874">
    <property type="entry name" value="ATPase domain of HSP90 chaperone/DNA topoisomerase II/histidine kinase"/>
    <property type="match status" value="1"/>
</dbReference>
<gene>
    <name evidence="3" type="ORF">N801_09195</name>
</gene>
<dbReference type="STRING" id="1385519.N801_09195"/>